<keyword evidence="2" id="KW-1185">Reference proteome</keyword>
<dbReference type="AlphaFoldDB" id="A0A5J5AKQ1"/>
<evidence type="ECO:0000313" key="2">
    <source>
        <dbReference type="Proteomes" id="UP000325577"/>
    </source>
</evidence>
<dbReference type="EMBL" id="CM018043">
    <property type="protein sequence ID" value="KAA8530236.1"/>
    <property type="molecule type" value="Genomic_DNA"/>
</dbReference>
<sequence>MTDMLRFCGLFIIISPQSSTEVIATWTVVDVVLSSRGRLTSKSKDLAKRHAKKHLDASLSSFMELSVMKQSIAMCLANCTLCCSLESSVELYLKRK</sequence>
<dbReference type="Proteomes" id="UP000325577">
    <property type="component" value="Linkage Group LG2"/>
</dbReference>
<evidence type="ECO:0000313" key="1">
    <source>
        <dbReference type="EMBL" id="KAA8530236.1"/>
    </source>
</evidence>
<protein>
    <submittedName>
        <fullName evidence="1">Uncharacterized protein</fullName>
    </submittedName>
</protein>
<reference evidence="1 2" key="1">
    <citation type="submission" date="2019-09" db="EMBL/GenBank/DDBJ databases">
        <title>A chromosome-level genome assembly of the Chinese tupelo Nyssa sinensis.</title>
        <authorList>
            <person name="Yang X."/>
            <person name="Kang M."/>
            <person name="Yang Y."/>
            <person name="Xiong H."/>
            <person name="Wang M."/>
            <person name="Zhang Z."/>
            <person name="Wang Z."/>
            <person name="Wu H."/>
            <person name="Ma T."/>
            <person name="Liu J."/>
            <person name="Xi Z."/>
        </authorList>
    </citation>
    <scope>NUCLEOTIDE SEQUENCE [LARGE SCALE GENOMIC DNA]</scope>
    <source>
        <strain evidence="1">J267</strain>
        <tissue evidence="1">Leaf</tissue>
    </source>
</reference>
<name>A0A5J5AKQ1_9ASTE</name>
<accession>A0A5J5AKQ1</accession>
<proteinExistence type="predicted"/>
<gene>
    <name evidence="1" type="ORF">F0562_004945</name>
</gene>
<organism evidence="1 2">
    <name type="scientific">Nyssa sinensis</name>
    <dbReference type="NCBI Taxonomy" id="561372"/>
    <lineage>
        <taxon>Eukaryota</taxon>
        <taxon>Viridiplantae</taxon>
        <taxon>Streptophyta</taxon>
        <taxon>Embryophyta</taxon>
        <taxon>Tracheophyta</taxon>
        <taxon>Spermatophyta</taxon>
        <taxon>Magnoliopsida</taxon>
        <taxon>eudicotyledons</taxon>
        <taxon>Gunneridae</taxon>
        <taxon>Pentapetalae</taxon>
        <taxon>asterids</taxon>
        <taxon>Cornales</taxon>
        <taxon>Nyssaceae</taxon>
        <taxon>Nyssa</taxon>
    </lineage>
</organism>